<evidence type="ECO:0000256" key="3">
    <source>
        <dbReference type="ARBA" id="ARBA00023002"/>
    </source>
</evidence>
<gene>
    <name evidence="4" type="ORF">M407DRAFT_244385</name>
</gene>
<dbReference type="FunFam" id="3.40.50.720:FF:000084">
    <property type="entry name" value="Short-chain dehydrogenase reductase"/>
    <property type="match status" value="1"/>
</dbReference>
<evidence type="ECO:0000256" key="2">
    <source>
        <dbReference type="ARBA" id="ARBA00022857"/>
    </source>
</evidence>
<dbReference type="Pfam" id="PF13561">
    <property type="entry name" value="adh_short_C2"/>
    <property type="match status" value="1"/>
</dbReference>
<dbReference type="Proteomes" id="UP000054248">
    <property type="component" value="Unassembled WGS sequence"/>
</dbReference>
<keyword evidence="2" id="KW-0521">NADP</keyword>
<dbReference type="PROSITE" id="PS00061">
    <property type="entry name" value="ADH_SHORT"/>
    <property type="match status" value="1"/>
</dbReference>
<name>A0A0C3QGH4_9AGAM</name>
<dbReference type="STRING" id="1051891.A0A0C3QGH4"/>
<dbReference type="PRINTS" id="PR00080">
    <property type="entry name" value="SDRFAMILY"/>
</dbReference>
<dbReference type="InterPro" id="IPR052178">
    <property type="entry name" value="Sec_Metab_Biosynth_SDR"/>
</dbReference>
<evidence type="ECO:0000256" key="1">
    <source>
        <dbReference type="ARBA" id="ARBA00006484"/>
    </source>
</evidence>
<dbReference type="OrthoDB" id="2898618at2759"/>
<dbReference type="InterPro" id="IPR036291">
    <property type="entry name" value="NAD(P)-bd_dom_sf"/>
</dbReference>
<protein>
    <submittedName>
        <fullName evidence="4">Uncharacterized protein</fullName>
    </submittedName>
</protein>
<keyword evidence="3" id="KW-0560">Oxidoreductase</keyword>
<dbReference type="SUPFAM" id="SSF51735">
    <property type="entry name" value="NAD(P)-binding Rossmann-fold domains"/>
    <property type="match status" value="1"/>
</dbReference>
<reference evidence="5" key="2">
    <citation type="submission" date="2015-01" db="EMBL/GenBank/DDBJ databases">
        <title>Evolutionary Origins and Diversification of the Mycorrhizal Mutualists.</title>
        <authorList>
            <consortium name="DOE Joint Genome Institute"/>
            <consortium name="Mycorrhizal Genomics Consortium"/>
            <person name="Kohler A."/>
            <person name="Kuo A."/>
            <person name="Nagy L.G."/>
            <person name="Floudas D."/>
            <person name="Copeland A."/>
            <person name="Barry K.W."/>
            <person name="Cichocki N."/>
            <person name="Veneault-Fourrey C."/>
            <person name="LaButti K."/>
            <person name="Lindquist E.A."/>
            <person name="Lipzen A."/>
            <person name="Lundell T."/>
            <person name="Morin E."/>
            <person name="Murat C."/>
            <person name="Riley R."/>
            <person name="Ohm R."/>
            <person name="Sun H."/>
            <person name="Tunlid A."/>
            <person name="Henrissat B."/>
            <person name="Grigoriev I.V."/>
            <person name="Hibbett D.S."/>
            <person name="Martin F."/>
        </authorList>
    </citation>
    <scope>NUCLEOTIDE SEQUENCE [LARGE SCALE GENOMIC DNA]</scope>
    <source>
        <strain evidence="5">MUT 4182</strain>
    </source>
</reference>
<dbReference type="InterPro" id="IPR020904">
    <property type="entry name" value="Sc_DH/Rdtase_CS"/>
</dbReference>
<sequence>MSPKGLAIDSLFDAAGKVAVVTGGGSGIGEMIATALIQNGAKVYVSSRKERELKKVTDKINASYPGSCYYVVADLSSKAGCDSLADEIKTREDKIHVLVNCSGVSWGAPWDNVPEKQGWDRIMAVNVKALFYLTVALTDLLAKDSTAEDPARVINISSNASFSAHADDSAIGNKGNGVWAYSTSKAAVNHLTRLMAVTLSKRYITVNAICPGLFPSRMTNFVFREASDALARNQPLGRVGDTEDMAGVVLFLASKASRHINGAAIPLDGGAFIHGRQSRVEFQATSKL</sequence>
<dbReference type="Gene3D" id="3.40.50.720">
    <property type="entry name" value="NAD(P)-binding Rossmann-like Domain"/>
    <property type="match status" value="1"/>
</dbReference>
<dbReference type="InterPro" id="IPR002347">
    <property type="entry name" value="SDR_fam"/>
</dbReference>
<accession>A0A0C3QGH4</accession>
<dbReference type="PRINTS" id="PR00081">
    <property type="entry name" value="GDHRDH"/>
</dbReference>
<reference evidence="4 5" key="1">
    <citation type="submission" date="2014-04" db="EMBL/GenBank/DDBJ databases">
        <authorList>
            <consortium name="DOE Joint Genome Institute"/>
            <person name="Kuo A."/>
            <person name="Girlanda M."/>
            <person name="Perotto S."/>
            <person name="Kohler A."/>
            <person name="Nagy L.G."/>
            <person name="Floudas D."/>
            <person name="Copeland A."/>
            <person name="Barry K.W."/>
            <person name="Cichocki N."/>
            <person name="Veneault-Fourrey C."/>
            <person name="LaButti K."/>
            <person name="Lindquist E.A."/>
            <person name="Lipzen A."/>
            <person name="Lundell T."/>
            <person name="Morin E."/>
            <person name="Murat C."/>
            <person name="Sun H."/>
            <person name="Tunlid A."/>
            <person name="Henrissat B."/>
            <person name="Grigoriev I.V."/>
            <person name="Hibbett D.S."/>
            <person name="Martin F."/>
            <person name="Nordberg H.P."/>
            <person name="Cantor M.N."/>
            <person name="Hua S.X."/>
        </authorList>
    </citation>
    <scope>NUCLEOTIDE SEQUENCE [LARGE SCALE GENOMIC DNA]</scope>
    <source>
        <strain evidence="4 5">MUT 4182</strain>
    </source>
</reference>
<organism evidence="4 5">
    <name type="scientific">Tulasnella calospora MUT 4182</name>
    <dbReference type="NCBI Taxonomy" id="1051891"/>
    <lineage>
        <taxon>Eukaryota</taxon>
        <taxon>Fungi</taxon>
        <taxon>Dikarya</taxon>
        <taxon>Basidiomycota</taxon>
        <taxon>Agaricomycotina</taxon>
        <taxon>Agaricomycetes</taxon>
        <taxon>Cantharellales</taxon>
        <taxon>Tulasnellaceae</taxon>
        <taxon>Tulasnella</taxon>
    </lineage>
</organism>
<keyword evidence="5" id="KW-1185">Reference proteome</keyword>
<dbReference type="PANTHER" id="PTHR43618:SF8">
    <property type="entry name" value="7ALPHA-HYDROXYSTEROID DEHYDROGENASE"/>
    <property type="match status" value="1"/>
</dbReference>
<dbReference type="EMBL" id="KN823058">
    <property type="protein sequence ID" value="KIO24604.1"/>
    <property type="molecule type" value="Genomic_DNA"/>
</dbReference>
<comment type="similarity">
    <text evidence="1">Belongs to the short-chain dehydrogenases/reductases (SDR) family.</text>
</comment>
<dbReference type="GO" id="GO:0016491">
    <property type="term" value="F:oxidoreductase activity"/>
    <property type="evidence" value="ECO:0007669"/>
    <property type="project" value="UniProtKB-KW"/>
</dbReference>
<evidence type="ECO:0000313" key="4">
    <source>
        <dbReference type="EMBL" id="KIO24604.1"/>
    </source>
</evidence>
<dbReference type="HOGENOM" id="CLU_010194_1_1_1"/>
<dbReference type="AlphaFoldDB" id="A0A0C3QGH4"/>
<dbReference type="PANTHER" id="PTHR43618">
    <property type="entry name" value="7-ALPHA-HYDROXYSTEROID DEHYDROGENASE"/>
    <property type="match status" value="1"/>
</dbReference>
<proteinExistence type="inferred from homology"/>
<evidence type="ECO:0000313" key="5">
    <source>
        <dbReference type="Proteomes" id="UP000054248"/>
    </source>
</evidence>